<evidence type="ECO:0000256" key="1">
    <source>
        <dbReference type="SAM" id="MobiDB-lite"/>
    </source>
</evidence>
<proteinExistence type="predicted"/>
<sequence>MLTEKIKALIEKEAQLNPRLTGVFFRKHLGQSMCSEGGLLTDLAVSCFEYFNQLKNDLKQKAHRASLQKQKQEHERLQASTKRVNQSVTKSANQANARFIGSLRFSLQAGNLIIKTVSRSMPNPAKSIRRYLKKLGVNHLGKTQQERDGVTYVEFTNEAVNNILDVLKEKQATNETVPTSADIHLLPVAHYVEPQCSNTSLIFQPLAA</sequence>
<evidence type="ECO:0000313" key="3">
    <source>
        <dbReference type="Proteomes" id="UP000321922"/>
    </source>
</evidence>
<protein>
    <submittedName>
        <fullName evidence="2">Uncharacterized protein</fullName>
    </submittedName>
</protein>
<gene>
    <name evidence="2" type="ORF">VSA01S_36380</name>
</gene>
<name>A0A511QKF6_9VIBR</name>
<dbReference type="Proteomes" id="UP000321922">
    <property type="component" value="Unassembled WGS sequence"/>
</dbReference>
<keyword evidence="3" id="KW-1185">Reference proteome</keyword>
<dbReference type="AlphaFoldDB" id="A0A511QKF6"/>
<organism evidence="2 3">
    <name type="scientific">Vibrio sagamiensis NBRC 104589</name>
    <dbReference type="NCBI Taxonomy" id="1219064"/>
    <lineage>
        <taxon>Bacteria</taxon>
        <taxon>Pseudomonadati</taxon>
        <taxon>Pseudomonadota</taxon>
        <taxon>Gammaproteobacteria</taxon>
        <taxon>Vibrionales</taxon>
        <taxon>Vibrionaceae</taxon>
        <taxon>Vibrio</taxon>
    </lineage>
</organism>
<reference evidence="2 3" key="1">
    <citation type="submission" date="2019-07" db="EMBL/GenBank/DDBJ databases">
        <title>Whole genome shotgun sequence of Vibrio sagamiensis NBRC 104589.</title>
        <authorList>
            <person name="Hosoyama A."/>
            <person name="Uohara A."/>
            <person name="Ohji S."/>
            <person name="Ichikawa N."/>
        </authorList>
    </citation>
    <scope>NUCLEOTIDE SEQUENCE [LARGE SCALE GENOMIC DNA]</scope>
    <source>
        <strain evidence="2 3">NBRC 104589</strain>
    </source>
</reference>
<dbReference type="OrthoDB" id="9871215at2"/>
<dbReference type="EMBL" id="BJXJ01000061">
    <property type="protein sequence ID" value="GEM77526.1"/>
    <property type="molecule type" value="Genomic_DNA"/>
</dbReference>
<feature type="region of interest" description="Disordered" evidence="1">
    <location>
        <begin position="68"/>
        <end position="88"/>
    </location>
</feature>
<dbReference type="RefSeq" id="WP_039981215.1">
    <property type="nucleotide sequence ID" value="NZ_BAOJ01000054.1"/>
</dbReference>
<accession>A0A511QKF6</accession>
<evidence type="ECO:0000313" key="2">
    <source>
        <dbReference type="EMBL" id="GEM77526.1"/>
    </source>
</evidence>
<feature type="compositionally biased region" description="Polar residues" evidence="1">
    <location>
        <begin position="78"/>
        <end position="88"/>
    </location>
</feature>
<comment type="caution">
    <text evidence="2">The sequence shown here is derived from an EMBL/GenBank/DDBJ whole genome shotgun (WGS) entry which is preliminary data.</text>
</comment>